<protein>
    <submittedName>
        <fullName evidence="1">Uncharacterized protein</fullName>
    </submittedName>
</protein>
<organism evidence="1">
    <name type="scientific">Anguilla anguilla</name>
    <name type="common">European freshwater eel</name>
    <name type="synonym">Muraena anguilla</name>
    <dbReference type="NCBI Taxonomy" id="7936"/>
    <lineage>
        <taxon>Eukaryota</taxon>
        <taxon>Metazoa</taxon>
        <taxon>Chordata</taxon>
        <taxon>Craniata</taxon>
        <taxon>Vertebrata</taxon>
        <taxon>Euteleostomi</taxon>
        <taxon>Actinopterygii</taxon>
        <taxon>Neopterygii</taxon>
        <taxon>Teleostei</taxon>
        <taxon>Anguilliformes</taxon>
        <taxon>Anguillidae</taxon>
        <taxon>Anguilla</taxon>
    </lineage>
</organism>
<reference evidence="1" key="2">
    <citation type="journal article" date="2015" name="Fish Shellfish Immunol.">
        <title>Early steps in the European eel (Anguilla anguilla)-Vibrio vulnificus interaction in the gills: Role of the RtxA13 toxin.</title>
        <authorList>
            <person name="Callol A."/>
            <person name="Pajuelo D."/>
            <person name="Ebbesson L."/>
            <person name="Teles M."/>
            <person name="MacKenzie S."/>
            <person name="Amaro C."/>
        </authorList>
    </citation>
    <scope>NUCLEOTIDE SEQUENCE</scope>
</reference>
<proteinExistence type="predicted"/>
<name>A0A0E9S465_ANGAN</name>
<sequence>MSAGTPKYSRRFRKRSRMSARRDICLRGNYDFQRSTSLTFEMFEAATNYVTSDS</sequence>
<dbReference type="EMBL" id="GBXM01073274">
    <property type="protein sequence ID" value="JAH35303.1"/>
    <property type="molecule type" value="Transcribed_RNA"/>
</dbReference>
<evidence type="ECO:0000313" key="1">
    <source>
        <dbReference type="EMBL" id="JAH35303.1"/>
    </source>
</evidence>
<accession>A0A0E9S465</accession>
<reference evidence="1" key="1">
    <citation type="submission" date="2014-11" db="EMBL/GenBank/DDBJ databases">
        <authorList>
            <person name="Amaro Gonzalez C."/>
        </authorList>
    </citation>
    <scope>NUCLEOTIDE SEQUENCE</scope>
</reference>
<dbReference type="AlphaFoldDB" id="A0A0E9S465"/>